<evidence type="ECO:0000313" key="3">
    <source>
        <dbReference type="EMBL" id="RDI76100.1"/>
    </source>
</evidence>
<dbReference type="SUPFAM" id="SSF143120">
    <property type="entry name" value="YefM-like"/>
    <property type="match status" value="1"/>
</dbReference>
<evidence type="ECO:0000256" key="1">
    <source>
        <dbReference type="ARBA" id="ARBA00009981"/>
    </source>
</evidence>
<dbReference type="Gene3D" id="3.40.1620.10">
    <property type="entry name" value="YefM-like domain"/>
    <property type="match status" value="1"/>
</dbReference>
<reference evidence="3 4" key="1">
    <citation type="submission" date="2018-07" db="EMBL/GenBank/DDBJ databases">
        <title>High-quality-draft genome sequence of Gaiella occulta.</title>
        <authorList>
            <person name="Severino R."/>
            <person name="Froufe H.J.C."/>
            <person name="Rainey F.A."/>
            <person name="Barroso C."/>
            <person name="Albuquerque L."/>
            <person name="Lobo-Da-Cunha A."/>
            <person name="Da Costa M.S."/>
            <person name="Egas C."/>
        </authorList>
    </citation>
    <scope>NUCLEOTIDE SEQUENCE [LARGE SCALE GENOMIC DNA]</scope>
    <source>
        <strain evidence="3 4">F2-233</strain>
    </source>
</reference>
<gene>
    <name evidence="3" type="ORF">Gocc_0519</name>
</gene>
<accession>A0A7M2Z1D3</accession>
<evidence type="ECO:0000256" key="2">
    <source>
        <dbReference type="RuleBase" id="RU362080"/>
    </source>
</evidence>
<name>A0A7M2Z1D3_9ACTN</name>
<dbReference type="EMBL" id="QQZY01000001">
    <property type="protein sequence ID" value="RDI76100.1"/>
    <property type="molecule type" value="Genomic_DNA"/>
</dbReference>
<dbReference type="Pfam" id="PF02604">
    <property type="entry name" value="PhdYeFM_antitox"/>
    <property type="match status" value="1"/>
</dbReference>
<organism evidence="3 4">
    <name type="scientific">Gaiella occulta</name>
    <dbReference type="NCBI Taxonomy" id="1002870"/>
    <lineage>
        <taxon>Bacteria</taxon>
        <taxon>Bacillati</taxon>
        <taxon>Actinomycetota</taxon>
        <taxon>Thermoleophilia</taxon>
        <taxon>Gaiellales</taxon>
        <taxon>Gaiellaceae</taxon>
        <taxon>Gaiella</taxon>
    </lineage>
</organism>
<protein>
    <recommendedName>
        <fullName evidence="2">Antitoxin</fullName>
    </recommendedName>
</protein>
<evidence type="ECO:0000313" key="4">
    <source>
        <dbReference type="Proteomes" id="UP000254134"/>
    </source>
</evidence>
<keyword evidence="4" id="KW-1185">Reference proteome</keyword>
<comment type="function">
    <text evidence="2">Antitoxin component of a type II toxin-antitoxin (TA) system.</text>
</comment>
<dbReference type="InterPro" id="IPR036165">
    <property type="entry name" value="YefM-like_sf"/>
</dbReference>
<dbReference type="PANTHER" id="PTHR35377:SF4">
    <property type="entry name" value="PREVENT-HOST-DEATH FAMILY PROTEIN"/>
    <property type="match status" value="1"/>
</dbReference>
<proteinExistence type="inferred from homology"/>
<comment type="similarity">
    <text evidence="1 2">Belongs to the phD/YefM antitoxin family.</text>
</comment>
<dbReference type="NCBIfam" id="TIGR01552">
    <property type="entry name" value="phd_fam"/>
    <property type="match status" value="1"/>
</dbReference>
<dbReference type="Proteomes" id="UP000254134">
    <property type="component" value="Unassembled WGS sequence"/>
</dbReference>
<comment type="caution">
    <text evidence="3">The sequence shown here is derived from an EMBL/GenBank/DDBJ whole genome shotgun (WGS) entry which is preliminary data.</text>
</comment>
<dbReference type="AlphaFoldDB" id="A0A7M2Z1D3"/>
<dbReference type="RefSeq" id="WP_422717969.1">
    <property type="nucleotide sequence ID" value="NZ_QQZY01000001.1"/>
</dbReference>
<reference evidence="4" key="2">
    <citation type="journal article" date="2019" name="MicrobiologyOpen">
        <title>High-quality draft genome sequence of Gaiella occulta isolated from a 150 meter deep mineral water borehole and comparison with the genome sequences of other deep-branching lineages of the phylum Actinobacteria.</title>
        <authorList>
            <person name="Severino R."/>
            <person name="Froufe H.J.C."/>
            <person name="Barroso C."/>
            <person name="Albuquerque L."/>
            <person name="Lobo-da-Cunha A."/>
            <person name="da Costa M.S."/>
            <person name="Egas C."/>
        </authorList>
    </citation>
    <scope>NUCLEOTIDE SEQUENCE [LARGE SCALE GENOMIC DNA]</scope>
    <source>
        <strain evidence="4">F2-233</strain>
    </source>
</reference>
<dbReference type="InterPro" id="IPR006442">
    <property type="entry name" value="Antitoxin_Phd/YefM"/>
</dbReference>
<sequence length="96" mass="10786">MAMPEQVNIHEAKTHLSRLVERAAAGEEIVIAKAGEPRARLLPLERPSGRRRGYGSMRGKIWLADDWDSDETNEMIAQLFWGASDPETPDAVDDER</sequence>
<dbReference type="InterPro" id="IPR051416">
    <property type="entry name" value="phD-YefM_TA_antitoxins"/>
</dbReference>
<dbReference type="PANTHER" id="PTHR35377">
    <property type="entry name" value="ANTITOXIN VAPB49-RELATED-RELATED"/>
    <property type="match status" value="1"/>
</dbReference>